<evidence type="ECO:0000313" key="2">
    <source>
        <dbReference type="EMBL" id="HAN24491.1"/>
    </source>
</evidence>
<sequence>MGDLFDGYGSTLAPRKTSQGLPAFDEMFGHPEHTGDAVASRQTYRELHQALARMTQDELRGRTESLANSYLAQGVTFDFAGEERPFPLDAVPRVIDYAEWSEIEAGVKQRVRALEAFLDDAYGRQNCVRDGVIPAKLIASSQYFYRQ</sequence>
<dbReference type="InterPro" id="IPR051680">
    <property type="entry name" value="ATP-dep_Glu-Cys_Ligase-2"/>
</dbReference>
<dbReference type="Proteomes" id="UP000257479">
    <property type="component" value="Unassembled WGS sequence"/>
</dbReference>
<dbReference type="PANTHER" id="PTHR34595:SF7">
    <property type="entry name" value="SLL1039 PROTEIN"/>
    <property type="match status" value="1"/>
</dbReference>
<accession>A0A3C1KCV1</accession>
<dbReference type="EMBL" id="DMNG01000137">
    <property type="protein sequence ID" value="HAN24491.1"/>
    <property type="molecule type" value="Genomic_DNA"/>
</dbReference>
<proteinExistence type="predicted"/>
<name>A0A3C1KCV1_9MICO</name>
<dbReference type="PANTHER" id="PTHR34595">
    <property type="entry name" value="BLR5612 PROTEIN"/>
    <property type="match status" value="1"/>
</dbReference>
<dbReference type="InterPro" id="IPR025841">
    <property type="entry name" value="CP_ATPgrasp_2"/>
</dbReference>
<dbReference type="Pfam" id="PF14403">
    <property type="entry name" value="CP_ATPgrasp_2"/>
    <property type="match status" value="1"/>
</dbReference>
<feature type="non-terminal residue" evidence="2">
    <location>
        <position position="147"/>
    </location>
</feature>
<gene>
    <name evidence="2" type="ORF">DCP95_07965</name>
</gene>
<dbReference type="SUPFAM" id="SSF56059">
    <property type="entry name" value="Glutathione synthetase ATP-binding domain-like"/>
    <property type="match status" value="1"/>
</dbReference>
<dbReference type="AlphaFoldDB" id="A0A3C1KCV1"/>
<reference evidence="2 3" key="1">
    <citation type="journal article" date="2018" name="Nat. Biotechnol.">
        <title>A standardized bacterial taxonomy based on genome phylogeny substantially revises the tree of life.</title>
        <authorList>
            <person name="Parks D.H."/>
            <person name="Chuvochina M."/>
            <person name="Waite D.W."/>
            <person name="Rinke C."/>
            <person name="Skarshewski A."/>
            <person name="Chaumeil P.A."/>
            <person name="Hugenholtz P."/>
        </authorList>
    </citation>
    <scope>NUCLEOTIDE SEQUENCE [LARGE SCALE GENOMIC DNA]</scope>
    <source>
        <strain evidence="2">UBA9152</strain>
    </source>
</reference>
<feature type="domain" description="Circularly permuted ATP-grasp type 2" evidence="1">
    <location>
        <begin position="92"/>
        <end position="147"/>
    </location>
</feature>
<organism evidence="2 3">
    <name type="scientific">Microbacterium ginsengisoli</name>
    <dbReference type="NCBI Taxonomy" id="400772"/>
    <lineage>
        <taxon>Bacteria</taxon>
        <taxon>Bacillati</taxon>
        <taxon>Actinomycetota</taxon>
        <taxon>Actinomycetes</taxon>
        <taxon>Micrococcales</taxon>
        <taxon>Microbacteriaceae</taxon>
        <taxon>Microbacterium</taxon>
    </lineage>
</organism>
<evidence type="ECO:0000259" key="1">
    <source>
        <dbReference type="Pfam" id="PF14403"/>
    </source>
</evidence>
<evidence type="ECO:0000313" key="3">
    <source>
        <dbReference type="Proteomes" id="UP000257479"/>
    </source>
</evidence>
<comment type="caution">
    <text evidence="2">The sequence shown here is derived from an EMBL/GenBank/DDBJ whole genome shotgun (WGS) entry which is preliminary data.</text>
</comment>
<protein>
    <recommendedName>
        <fullName evidence="1">Circularly permuted ATP-grasp type 2 domain-containing protein</fullName>
    </recommendedName>
</protein>